<dbReference type="InterPro" id="IPR038739">
    <property type="entry name" value="ARMC8/Vid28"/>
</dbReference>
<dbReference type="PANTHER" id="PTHR15651:SF7">
    <property type="entry name" value="ARMADILLO REPEAT-CONTAINING PROTEIN 8"/>
    <property type="match status" value="1"/>
</dbReference>
<dbReference type="EMBL" id="LT598452">
    <property type="protein sequence ID" value="SCV01117.1"/>
    <property type="molecule type" value="Genomic_DNA"/>
</dbReference>
<evidence type="ECO:0000313" key="8">
    <source>
        <dbReference type="Proteomes" id="UP000189911"/>
    </source>
</evidence>
<keyword evidence="4" id="KW-0677">Repeat</keyword>
<comment type="subcellular location">
    <subcellularLocation>
        <location evidence="2">Cytoplasm</location>
    </subcellularLocation>
    <subcellularLocation>
        <location evidence="1">Nucleus</location>
    </subcellularLocation>
</comment>
<dbReference type="GO" id="GO:0043161">
    <property type="term" value="P:proteasome-mediated ubiquitin-dependent protein catabolic process"/>
    <property type="evidence" value="ECO:0007669"/>
    <property type="project" value="TreeGrafter"/>
</dbReference>
<gene>
    <name evidence="7" type="ORF">LANO_0F10220G</name>
</gene>
<dbReference type="SUPFAM" id="SSF48371">
    <property type="entry name" value="ARM repeat"/>
    <property type="match status" value="1"/>
</dbReference>
<dbReference type="GO" id="GO:0005634">
    <property type="term" value="C:nucleus"/>
    <property type="evidence" value="ECO:0007669"/>
    <property type="project" value="UniProtKB-SubCell"/>
</dbReference>
<dbReference type="InterPro" id="IPR016024">
    <property type="entry name" value="ARM-type_fold"/>
</dbReference>
<dbReference type="GO" id="GO:0005737">
    <property type="term" value="C:cytoplasm"/>
    <property type="evidence" value="ECO:0007669"/>
    <property type="project" value="UniProtKB-SubCell"/>
</dbReference>
<sequence length="929" mass="104740">MPSAMGDGLTGVLSEIRKMKSGLIGDDLAKLSLFKERPDVITDVLGIALETNCNVSHASSQNLSFQALEFLLILLNMGQEAKQEIGSEFSSIVDLVFTRLRFQEEDSSLISLQKARLVNMCLGDCDEFGLENSILMTSLRATLAWYVHERTSKQCLEHYNTIIVELLTCTMKQNYEETNADLLSATHALLLRLSSKYQYLLLFKYITAETKASRSSHQYEPFSSKKTGVPSLPTLNTCPNAIDIRDPSDRSILYLSLNIYIKMLSLADSTTCRSVDLWGNEGFVVFMSSFLKSDFMTLRCASIKFMVYPYLCASTFKPAEQPLQLWLPHLCDCLNYDDLPWWFDPFDILTRLVNHFNEICPQSNPISDFLLDTNLMNSVVRLLAKCLGLRNRDNGPLKVTEQLIRLCASLTSFSETTRRRLFTNKSLLHHAEAGLESHLKLIDSFVTHKDIHRSLLEIRDLPPFYDSDCTLSWVLLLKSFSRSVTALRTFLKRNRLAELLLDLVKSIFLLTEDKSYSGSGLLDAELKIMSAALGILSNFVVEFSNLQSYIVENGIIDVVGKILKSPLFNETVRSASADDLNYSIPMCVAEVQTNALWVLRHLMYNSHNDEKLELLSIIPMEVILQFVNNGNWLVQEQCFQLLRNLTCNSRKVVNILLENFNDPQPAHEPNQRSGSVKSTYLFEYLAHKLRLLDSKDPNQGKTLEGVLYIIVNITAINESKRQMVIEQDEVLWFISEVLAEHNGGSAEFGHTKGDLQVACLWILTNLIWASTTSNFLFYATEPHPVLEATETQASGSNSSAGHGVRRADKEQAHDSGGAYDDEELSDTYEDDEDDSQEDEDEDDGDVELGEESEGSAFVTSAVGHPEEFERPKTLNAPAKLKIFAAQRCSKLVKMGLYDLVKLKTLETDIPVREQAKLLLFHMDLLRKGA</sequence>
<dbReference type="PANTHER" id="PTHR15651">
    <property type="entry name" value="ARMADILLO REPEAT-CONTAINING PROTEIN 8"/>
    <property type="match status" value="1"/>
</dbReference>
<dbReference type="Gene3D" id="1.25.10.10">
    <property type="entry name" value="Leucine-rich Repeat Variant"/>
    <property type="match status" value="1"/>
</dbReference>
<keyword evidence="3" id="KW-0963">Cytoplasm</keyword>
<reference evidence="8" key="1">
    <citation type="submission" date="2016-03" db="EMBL/GenBank/DDBJ databases">
        <authorList>
            <person name="Devillers Hugo."/>
        </authorList>
    </citation>
    <scope>NUCLEOTIDE SEQUENCE [LARGE SCALE GENOMIC DNA]</scope>
</reference>
<evidence type="ECO:0000313" key="7">
    <source>
        <dbReference type="EMBL" id="SCV01117.1"/>
    </source>
</evidence>
<protein>
    <submittedName>
        <fullName evidence="7">LANO_0F10220g1_1</fullName>
    </submittedName>
</protein>
<accession>A0A1G4KAA4</accession>
<organism evidence="7 8">
    <name type="scientific">Lachancea nothofagi CBS 11611</name>
    <dbReference type="NCBI Taxonomy" id="1266666"/>
    <lineage>
        <taxon>Eukaryota</taxon>
        <taxon>Fungi</taxon>
        <taxon>Dikarya</taxon>
        <taxon>Ascomycota</taxon>
        <taxon>Saccharomycotina</taxon>
        <taxon>Saccharomycetes</taxon>
        <taxon>Saccharomycetales</taxon>
        <taxon>Saccharomycetaceae</taxon>
        <taxon>Lachancea</taxon>
    </lineage>
</organism>
<name>A0A1G4KAA4_9SACH</name>
<dbReference type="OrthoDB" id="5559898at2759"/>
<dbReference type="Proteomes" id="UP000189911">
    <property type="component" value="Chromosome F"/>
</dbReference>
<evidence type="ECO:0000256" key="6">
    <source>
        <dbReference type="SAM" id="MobiDB-lite"/>
    </source>
</evidence>
<feature type="region of interest" description="Disordered" evidence="6">
    <location>
        <begin position="790"/>
        <end position="866"/>
    </location>
</feature>
<proteinExistence type="predicted"/>
<dbReference type="AlphaFoldDB" id="A0A1G4KAA4"/>
<feature type="compositionally biased region" description="Polar residues" evidence="6">
    <location>
        <begin position="790"/>
        <end position="800"/>
    </location>
</feature>
<evidence type="ECO:0000256" key="5">
    <source>
        <dbReference type="ARBA" id="ARBA00023242"/>
    </source>
</evidence>
<evidence type="ECO:0000256" key="1">
    <source>
        <dbReference type="ARBA" id="ARBA00004123"/>
    </source>
</evidence>
<keyword evidence="5" id="KW-0539">Nucleus</keyword>
<keyword evidence="8" id="KW-1185">Reference proteome</keyword>
<dbReference type="GO" id="GO:0034657">
    <property type="term" value="C:GID complex"/>
    <property type="evidence" value="ECO:0007669"/>
    <property type="project" value="TreeGrafter"/>
</dbReference>
<evidence type="ECO:0000256" key="3">
    <source>
        <dbReference type="ARBA" id="ARBA00022490"/>
    </source>
</evidence>
<evidence type="ECO:0000256" key="2">
    <source>
        <dbReference type="ARBA" id="ARBA00004496"/>
    </source>
</evidence>
<evidence type="ECO:0000256" key="4">
    <source>
        <dbReference type="ARBA" id="ARBA00022737"/>
    </source>
</evidence>
<dbReference type="InterPro" id="IPR011989">
    <property type="entry name" value="ARM-like"/>
</dbReference>
<feature type="compositionally biased region" description="Acidic residues" evidence="6">
    <location>
        <begin position="819"/>
        <end position="853"/>
    </location>
</feature>